<dbReference type="AlphaFoldDB" id="A0A8K1CVR4"/>
<feature type="transmembrane region" description="Helical" evidence="1">
    <location>
        <begin position="25"/>
        <end position="50"/>
    </location>
</feature>
<dbReference type="EMBL" id="SPLM01000001">
    <property type="protein sequence ID" value="TMW69828.1"/>
    <property type="molecule type" value="Genomic_DNA"/>
</dbReference>
<dbReference type="SUPFAM" id="SSF52058">
    <property type="entry name" value="L domain-like"/>
    <property type="match status" value="1"/>
</dbReference>
<feature type="transmembrane region" description="Helical" evidence="1">
    <location>
        <begin position="79"/>
        <end position="100"/>
    </location>
</feature>
<reference evidence="2" key="1">
    <citation type="submission" date="2019-03" db="EMBL/GenBank/DDBJ databases">
        <title>Long read genome sequence of the mycoparasitic Pythium oligandrum ATCC 38472 isolated from sugarbeet rhizosphere.</title>
        <authorList>
            <person name="Gaulin E."/>
        </authorList>
    </citation>
    <scope>NUCLEOTIDE SEQUENCE</scope>
    <source>
        <strain evidence="2">ATCC 38472_TT</strain>
    </source>
</reference>
<dbReference type="OrthoDB" id="160860at2759"/>
<evidence type="ECO:0000313" key="3">
    <source>
        <dbReference type="Proteomes" id="UP000794436"/>
    </source>
</evidence>
<sequence length="597" mass="68062">MKTLGPTATGLKPPRLLVHLRPVTYCLVHLALVLLRLACVAFFVFTAWLYDEVSRTNLANSLTAFNLVLSLKYFPFFRLLHVGFALLFAFSTLLRVWQWLRRRVCPRRRKVVPHEGNQIGRRLQTTIESAYERVYGRRGLCGVEDSWFDLIFLGREIIELVLQTIQAAHMSRLVSRPSFNHFYICVIVANCWLTPLLHHLLQHRPGLQRLSCVVCDLALDFITVVRTPVYLFSVYYRDFDSTLLDFPYSLWYYDRWQINLLNEVQLIFLSSWGDVFSRVFFSMSLLGSIRSIHRLISLQDASITGHTLSIQPEAFLEQREARISRLTARANRVMLPCIALWGLGVLSVHLHASRLPSSSSCDVAVHPWFVSKPACSLMIINCHSLQIQGNKDELDKTLGQVDEHSLAYIVLRHCPQMEMPPLLDQFPALVGLKMFNCTIPEWTKDAALTASAHPRIRFLYLVRVNFQDSILPDGMTDTQFPQTLVDIELCVTNLKELPDDLHEKWPSGGYIDLEASNLDRFPPTLTKMSFLALSLAGNTITTIPSSIFEDDGAFSLSFRGNPITSLLNDVVYNAGRFTRVSLEYSSLSVIPVRMEAH</sequence>
<feature type="transmembrane region" description="Helical" evidence="1">
    <location>
        <begin position="182"/>
        <end position="201"/>
    </location>
</feature>
<dbReference type="Gene3D" id="3.80.10.10">
    <property type="entry name" value="Ribonuclease Inhibitor"/>
    <property type="match status" value="1"/>
</dbReference>
<evidence type="ECO:0000256" key="1">
    <source>
        <dbReference type="SAM" id="Phobius"/>
    </source>
</evidence>
<dbReference type="InterPro" id="IPR032675">
    <property type="entry name" value="LRR_dom_sf"/>
</dbReference>
<dbReference type="Proteomes" id="UP000794436">
    <property type="component" value="Unassembled WGS sequence"/>
</dbReference>
<accession>A0A8K1CVR4</accession>
<organism evidence="2 3">
    <name type="scientific">Pythium oligandrum</name>
    <name type="common">Mycoparasitic fungus</name>
    <dbReference type="NCBI Taxonomy" id="41045"/>
    <lineage>
        <taxon>Eukaryota</taxon>
        <taxon>Sar</taxon>
        <taxon>Stramenopiles</taxon>
        <taxon>Oomycota</taxon>
        <taxon>Peronosporomycetes</taxon>
        <taxon>Pythiales</taxon>
        <taxon>Pythiaceae</taxon>
        <taxon>Pythium</taxon>
    </lineage>
</organism>
<keyword evidence="1" id="KW-0472">Membrane</keyword>
<keyword evidence="3" id="KW-1185">Reference proteome</keyword>
<keyword evidence="1" id="KW-0812">Transmembrane</keyword>
<comment type="caution">
    <text evidence="2">The sequence shown here is derived from an EMBL/GenBank/DDBJ whole genome shotgun (WGS) entry which is preliminary data.</text>
</comment>
<name>A0A8K1CVR4_PYTOL</name>
<evidence type="ECO:0000313" key="2">
    <source>
        <dbReference type="EMBL" id="TMW69828.1"/>
    </source>
</evidence>
<keyword evidence="1" id="KW-1133">Transmembrane helix</keyword>
<gene>
    <name evidence="2" type="ORF">Poli38472_001984</name>
</gene>
<protein>
    <submittedName>
        <fullName evidence="2">Uncharacterized protein</fullName>
    </submittedName>
</protein>
<proteinExistence type="predicted"/>